<evidence type="ECO:0000256" key="7">
    <source>
        <dbReference type="ARBA" id="ARBA00023319"/>
    </source>
</evidence>
<dbReference type="Pfam" id="PF13927">
    <property type="entry name" value="Ig_3"/>
    <property type="match status" value="2"/>
</dbReference>
<feature type="region of interest" description="Disordered" evidence="8">
    <location>
        <begin position="640"/>
        <end position="660"/>
    </location>
</feature>
<feature type="signal peptide" evidence="10">
    <location>
        <begin position="1"/>
        <end position="23"/>
    </location>
</feature>
<evidence type="ECO:0000256" key="1">
    <source>
        <dbReference type="ARBA" id="ARBA00004479"/>
    </source>
</evidence>
<evidence type="ECO:0000256" key="6">
    <source>
        <dbReference type="ARBA" id="ARBA00023180"/>
    </source>
</evidence>
<dbReference type="EMBL" id="CAXKWB010015731">
    <property type="protein sequence ID" value="CAL4114285.1"/>
    <property type="molecule type" value="Genomic_DNA"/>
</dbReference>
<sequence length="747" mass="80438">MARSFLLTVVLVVLGWLPPGGRSAALQQEFATQPSHQTAVLGSTAVLPCRVINRRGLVQWTRDGFGLGTIRMLEGFDRYSMIGSDEEGDFSLRISPVLLEDDAQYQCQVSHPNESPLRSRVVKMKVFVPPQPPVVSPGPEVHATAGVPITLHCTSKEGRPRPEIQWLDDKGSVIHEGVEHNHELMDDGLRSHARAALTMTPTRHHHQRTVTCLTHNPALNTPLAAKVHLNVDYPPEVDLTFQPGDLAEGLEGVARCEVEANPAAVKYRWLRNGVEVDNVDGPTLPLGLLSRQDHGSPLACEATNAVGTTRKTAPINVKYAPLFVTEPSSESSEPGVAVTLRCRVDSNPKPRITWTHVDTNKFVGHGDELTVTASVSSSGTYSCLVQADGFTPLEGHMHLRIRGPPTIKAQQVVGAREGRLAVLRCQARAVPHPLAVTWTRDGTPINTEPGSHFQVTEEQQADGLVSTLTINKTIGGDFAKYNCSVVNEYGIDVKQIILQKQPSVPLMMIMGCGTGVVLVVLMVALFIICGRRSPRRSSKALEAQAEMKVKGLGGGGGECACGNGVTNGITSSMTPGITVLPGMPMVPAPDTRSTGQDSDTKDAEDQGYMSYVDYAHEYSPVVNGGSGESYAQFTMGGPYARSTPASDPSSSLPSSVAPPPYTPLPLTNGNLNRDCVTGSDHISHSTSNNILNQLNDRRISHSTSNSVLKHDMLKEALRDNVEDLDTAALHSKYIIPPQAKYKPGTLV</sequence>
<keyword evidence="6" id="KW-0325">Glycoprotein</keyword>
<dbReference type="GO" id="GO:0005886">
    <property type="term" value="C:plasma membrane"/>
    <property type="evidence" value="ECO:0007669"/>
    <property type="project" value="TreeGrafter"/>
</dbReference>
<evidence type="ECO:0000256" key="3">
    <source>
        <dbReference type="ARBA" id="ARBA00022989"/>
    </source>
</evidence>
<dbReference type="PANTHER" id="PTHR11640">
    <property type="entry name" value="NEPHRIN"/>
    <property type="match status" value="1"/>
</dbReference>
<dbReference type="PROSITE" id="PS00290">
    <property type="entry name" value="IG_MHC"/>
    <property type="match status" value="1"/>
</dbReference>
<protein>
    <recommendedName>
        <fullName evidence="11">Ig-like domain-containing protein</fullName>
    </recommendedName>
</protein>
<evidence type="ECO:0000256" key="9">
    <source>
        <dbReference type="SAM" id="Phobius"/>
    </source>
</evidence>
<feature type="domain" description="Ig-like" evidence="11">
    <location>
        <begin position="132"/>
        <end position="228"/>
    </location>
</feature>
<dbReference type="PANTHER" id="PTHR11640:SF31">
    <property type="entry name" value="IRREGULAR CHIASM C-ROUGHEST PROTEIN-RELATED"/>
    <property type="match status" value="1"/>
</dbReference>
<dbReference type="CDD" id="cd00096">
    <property type="entry name" value="Ig"/>
    <property type="match status" value="2"/>
</dbReference>
<feature type="non-terminal residue" evidence="12">
    <location>
        <position position="747"/>
    </location>
</feature>
<dbReference type="SMART" id="SM00409">
    <property type="entry name" value="IG"/>
    <property type="match status" value="5"/>
</dbReference>
<evidence type="ECO:0000313" key="13">
    <source>
        <dbReference type="Proteomes" id="UP001497623"/>
    </source>
</evidence>
<feature type="domain" description="Ig-like" evidence="11">
    <location>
        <begin position="235"/>
        <end position="316"/>
    </location>
</feature>
<evidence type="ECO:0000256" key="4">
    <source>
        <dbReference type="ARBA" id="ARBA00023136"/>
    </source>
</evidence>
<dbReference type="PROSITE" id="PS50835">
    <property type="entry name" value="IG_LIKE"/>
    <property type="match status" value="5"/>
</dbReference>
<dbReference type="InterPro" id="IPR036179">
    <property type="entry name" value="Ig-like_dom_sf"/>
</dbReference>
<feature type="compositionally biased region" description="Low complexity" evidence="8">
    <location>
        <begin position="640"/>
        <end position="655"/>
    </location>
</feature>
<dbReference type="InterPro" id="IPR007110">
    <property type="entry name" value="Ig-like_dom"/>
</dbReference>
<dbReference type="InterPro" id="IPR003598">
    <property type="entry name" value="Ig_sub2"/>
</dbReference>
<dbReference type="InterPro" id="IPR013106">
    <property type="entry name" value="Ig_V-set"/>
</dbReference>
<dbReference type="GO" id="GO:0050839">
    <property type="term" value="F:cell adhesion molecule binding"/>
    <property type="evidence" value="ECO:0007669"/>
    <property type="project" value="TreeGrafter"/>
</dbReference>
<accession>A0AAV2R6X2</accession>
<organism evidence="12 13">
    <name type="scientific">Meganyctiphanes norvegica</name>
    <name type="common">Northern krill</name>
    <name type="synonym">Thysanopoda norvegica</name>
    <dbReference type="NCBI Taxonomy" id="48144"/>
    <lineage>
        <taxon>Eukaryota</taxon>
        <taxon>Metazoa</taxon>
        <taxon>Ecdysozoa</taxon>
        <taxon>Arthropoda</taxon>
        <taxon>Crustacea</taxon>
        <taxon>Multicrustacea</taxon>
        <taxon>Malacostraca</taxon>
        <taxon>Eumalacostraca</taxon>
        <taxon>Eucarida</taxon>
        <taxon>Euphausiacea</taxon>
        <taxon>Euphausiidae</taxon>
        <taxon>Meganyctiphanes</taxon>
    </lineage>
</organism>
<gene>
    <name evidence="12" type="ORF">MNOR_LOCUS20388</name>
</gene>
<feature type="domain" description="Ig-like" evidence="11">
    <location>
        <begin position="404"/>
        <end position="499"/>
    </location>
</feature>
<dbReference type="InterPro" id="IPR013162">
    <property type="entry name" value="CD80_C2-set"/>
</dbReference>
<evidence type="ECO:0000313" key="12">
    <source>
        <dbReference type="EMBL" id="CAL4114285.1"/>
    </source>
</evidence>
<feature type="domain" description="Ig-like" evidence="11">
    <location>
        <begin position="28"/>
        <end position="123"/>
    </location>
</feature>
<evidence type="ECO:0000256" key="10">
    <source>
        <dbReference type="SAM" id="SignalP"/>
    </source>
</evidence>
<feature type="chain" id="PRO_5043909678" description="Ig-like domain-containing protein" evidence="10">
    <location>
        <begin position="24"/>
        <end position="747"/>
    </location>
</feature>
<dbReference type="Pfam" id="PF07686">
    <property type="entry name" value="V-set"/>
    <property type="match status" value="1"/>
</dbReference>
<dbReference type="Proteomes" id="UP001497623">
    <property type="component" value="Unassembled WGS sequence"/>
</dbReference>
<dbReference type="InterPro" id="IPR003006">
    <property type="entry name" value="Ig/MHC_CS"/>
</dbReference>
<feature type="transmembrane region" description="Helical" evidence="9">
    <location>
        <begin position="506"/>
        <end position="529"/>
    </location>
</feature>
<dbReference type="GO" id="GO:0005911">
    <property type="term" value="C:cell-cell junction"/>
    <property type="evidence" value="ECO:0007669"/>
    <property type="project" value="TreeGrafter"/>
</dbReference>
<keyword evidence="3 9" id="KW-1133">Transmembrane helix</keyword>
<dbReference type="SUPFAM" id="SSF48726">
    <property type="entry name" value="Immunoglobulin"/>
    <property type="match status" value="4"/>
</dbReference>
<keyword evidence="10" id="KW-0732">Signal</keyword>
<comment type="caution">
    <text evidence="12">The sequence shown here is derived from an EMBL/GenBank/DDBJ whole genome shotgun (WGS) entry which is preliminary data.</text>
</comment>
<proteinExistence type="predicted"/>
<evidence type="ECO:0000256" key="5">
    <source>
        <dbReference type="ARBA" id="ARBA00023157"/>
    </source>
</evidence>
<keyword evidence="13" id="KW-1185">Reference proteome</keyword>
<comment type="subcellular location">
    <subcellularLocation>
        <location evidence="1">Membrane</location>
        <topology evidence="1">Single-pass type I membrane protein</topology>
    </subcellularLocation>
</comment>
<dbReference type="InterPro" id="IPR003599">
    <property type="entry name" value="Ig_sub"/>
</dbReference>
<dbReference type="InterPro" id="IPR051275">
    <property type="entry name" value="Cell_adhesion_signaling"/>
</dbReference>
<keyword evidence="4 9" id="KW-0472">Membrane</keyword>
<keyword evidence="2 9" id="KW-0812">Transmembrane</keyword>
<dbReference type="AlphaFoldDB" id="A0AAV2R6X2"/>
<evidence type="ECO:0000259" key="11">
    <source>
        <dbReference type="PROSITE" id="PS50835"/>
    </source>
</evidence>
<dbReference type="Pfam" id="PF08205">
    <property type="entry name" value="C2-set_2"/>
    <property type="match status" value="1"/>
</dbReference>
<reference evidence="12 13" key="1">
    <citation type="submission" date="2024-05" db="EMBL/GenBank/DDBJ databases">
        <authorList>
            <person name="Wallberg A."/>
        </authorList>
    </citation>
    <scope>NUCLEOTIDE SEQUENCE [LARGE SCALE GENOMIC DNA]</scope>
</reference>
<dbReference type="GO" id="GO:0098609">
    <property type="term" value="P:cell-cell adhesion"/>
    <property type="evidence" value="ECO:0007669"/>
    <property type="project" value="TreeGrafter"/>
</dbReference>
<dbReference type="Gene3D" id="2.60.40.10">
    <property type="entry name" value="Immunoglobulins"/>
    <property type="match status" value="5"/>
</dbReference>
<dbReference type="InterPro" id="IPR013783">
    <property type="entry name" value="Ig-like_fold"/>
</dbReference>
<dbReference type="SMART" id="SM00408">
    <property type="entry name" value="IGc2"/>
    <property type="match status" value="4"/>
</dbReference>
<evidence type="ECO:0000256" key="2">
    <source>
        <dbReference type="ARBA" id="ARBA00022692"/>
    </source>
</evidence>
<feature type="domain" description="Ig-like" evidence="11">
    <location>
        <begin position="321"/>
        <end position="386"/>
    </location>
</feature>
<evidence type="ECO:0000256" key="8">
    <source>
        <dbReference type="SAM" id="MobiDB-lite"/>
    </source>
</evidence>
<keyword evidence="5" id="KW-1015">Disulfide bond</keyword>
<name>A0AAV2R6X2_MEGNR</name>
<keyword evidence="7" id="KW-0393">Immunoglobulin domain</keyword>